<comment type="caution">
    <text evidence="2">The sequence shown here is derived from an EMBL/GenBank/DDBJ whole genome shotgun (WGS) entry which is preliminary data.</text>
</comment>
<dbReference type="Proteomes" id="UP000295371">
    <property type="component" value="Unassembled WGS sequence"/>
</dbReference>
<dbReference type="Gene3D" id="2.40.50.140">
    <property type="entry name" value="Nucleic acid-binding proteins"/>
    <property type="match status" value="1"/>
</dbReference>
<sequence length="182" mass="18167">MAVAFMVVGGVGAAILIVAMVLGDFFDGLQVFDGLQDFGGDFFSLAGVSGAIAAFGFGAAALLMFGLSVPIAIGGGVVAAIGLGALAGFLTAKLKSDAGDTSTVRRDSVVGSRGRVITDIPSDGLGVVQVTVNGHVTRLNARAEQPLTSGTPVQVDRVLTATSAMVVPTHPAEPDGPAELLD</sequence>
<organism evidence="2 3">
    <name type="scientific">Naumannella halotolerans</name>
    <dbReference type="NCBI Taxonomy" id="993414"/>
    <lineage>
        <taxon>Bacteria</taxon>
        <taxon>Bacillati</taxon>
        <taxon>Actinomycetota</taxon>
        <taxon>Actinomycetes</taxon>
        <taxon>Propionibacteriales</taxon>
        <taxon>Propionibacteriaceae</taxon>
        <taxon>Naumannella</taxon>
    </lineage>
</organism>
<gene>
    <name evidence="2" type="ORF">CLV29_2141</name>
</gene>
<reference evidence="2 3" key="1">
    <citation type="submission" date="2019-03" db="EMBL/GenBank/DDBJ databases">
        <title>Genomic Encyclopedia of Archaeal and Bacterial Type Strains, Phase II (KMG-II): from individual species to whole genera.</title>
        <authorList>
            <person name="Goeker M."/>
        </authorList>
    </citation>
    <scope>NUCLEOTIDE SEQUENCE [LARGE SCALE GENOMIC DNA]</scope>
    <source>
        <strain evidence="2 3">DSM 24323</strain>
    </source>
</reference>
<evidence type="ECO:0000313" key="2">
    <source>
        <dbReference type="EMBL" id="TDT34475.1"/>
    </source>
</evidence>
<feature type="transmembrane region" description="Helical" evidence="1">
    <location>
        <begin position="6"/>
        <end position="26"/>
    </location>
</feature>
<dbReference type="AlphaFoldDB" id="A0A4R7JAQ6"/>
<feature type="transmembrane region" description="Helical" evidence="1">
    <location>
        <begin position="38"/>
        <end position="65"/>
    </location>
</feature>
<evidence type="ECO:0000256" key="1">
    <source>
        <dbReference type="SAM" id="Phobius"/>
    </source>
</evidence>
<keyword evidence="1" id="KW-0472">Membrane</keyword>
<dbReference type="InterPro" id="IPR012340">
    <property type="entry name" value="NA-bd_OB-fold"/>
</dbReference>
<keyword evidence="1" id="KW-1133">Transmembrane helix</keyword>
<name>A0A4R7JAQ6_9ACTN</name>
<dbReference type="RefSeq" id="WP_166649211.1">
    <property type="nucleotide sequence ID" value="NZ_CP171129.1"/>
</dbReference>
<protein>
    <submittedName>
        <fullName evidence="2">NfeD-like partner-binding protein</fullName>
    </submittedName>
</protein>
<proteinExistence type="predicted"/>
<keyword evidence="3" id="KW-1185">Reference proteome</keyword>
<evidence type="ECO:0000313" key="3">
    <source>
        <dbReference type="Proteomes" id="UP000295371"/>
    </source>
</evidence>
<dbReference type="EMBL" id="SOAW01000001">
    <property type="protein sequence ID" value="TDT34475.1"/>
    <property type="molecule type" value="Genomic_DNA"/>
</dbReference>
<accession>A0A4R7JAQ6</accession>
<keyword evidence="1" id="KW-0812">Transmembrane</keyword>
<feature type="transmembrane region" description="Helical" evidence="1">
    <location>
        <begin position="71"/>
        <end position="92"/>
    </location>
</feature>